<protein>
    <submittedName>
        <fullName evidence="2">DUF4190 domain-containing protein</fullName>
    </submittedName>
</protein>
<sequence>MLILGILSLVVCGLCGPFAWSMGSKALKEIDAAGGTIGGRGNVKAGYICGIIGTVFLILAVLFVILYIILIVVAIGASSPSSY</sequence>
<dbReference type="AlphaFoldDB" id="A0A931IE18"/>
<evidence type="ECO:0000313" key="2">
    <source>
        <dbReference type="EMBL" id="MBH0778105.1"/>
    </source>
</evidence>
<accession>A0A931IE18</accession>
<evidence type="ECO:0000256" key="1">
    <source>
        <dbReference type="SAM" id="Phobius"/>
    </source>
</evidence>
<evidence type="ECO:0000313" key="3">
    <source>
        <dbReference type="Proteomes" id="UP000655751"/>
    </source>
</evidence>
<reference evidence="2" key="1">
    <citation type="submission" date="2020-11" db="EMBL/GenBank/DDBJ databases">
        <title>Nocardia NEAU-351.nov., a novel actinomycete isolated from the cow dung.</title>
        <authorList>
            <person name="Zhang X."/>
        </authorList>
    </citation>
    <scope>NUCLEOTIDE SEQUENCE</scope>
    <source>
        <strain evidence="2">NEAU-351</strain>
    </source>
</reference>
<comment type="caution">
    <text evidence="2">The sequence shown here is derived from an EMBL/GenBank/DDBJ whole genome shotgun (WGS) entry which is preliminary data.</text>
</comment>
<keyword evidence="1" id="KW-1133">Transmembrane helix</keyword>
<proteinExistence type="predicted"/>
<keyword evidence="1" id="KW-0812">Transmembrane</keyword>
<keyword evidence="3" id="KW-1185">Reference proteome</keyword>
<keyword evidence="1" id="KW-0472">Membrane</keyword>
<name>A0A931IE18_9NOCA</name>
<gene>
    <name evidence="2" type="ORF">IT779_17640</name>
</gene>
<organism evidence="2 3">
    <name type="scientific">Nocardia bovistercoris</name>
    <dbReference type="NCBI Taxonomy" id="2785916"/>
    <lineage>
        <taxon>Bacteria</taxon>
        <taxon>Bacillati</taxon>
        <taxon>Actinomycetota</taxon>
        <taxon>Actinomycetes</taxon>
        <taxon>Mycobacteriales</taxon>
        <taxon>Nocardiaceae</taxon>
        <taxon>Nocardia</taxon>
    </lineage>
</organism>
<dbReference type="Proteomes" id="UP000655751">
    <property type="component" value="Unassembled WGS sequence"/>
</dbReference>
<feature type="transmembrane region" description="Helical" evidence="1">
    <location>
        <begin position="45"/>
        <end position="77"/>
    </location>
</feature>
<dbReference type="EMBL" id="JADMLG010000007">
    <property type="protein sequence ID" value="MBH0778105.1"/>
    <property type="molecule type" value="Genomic_DNA"/>
</dbReference>